<gene>
    <name evidence="2" type="ORF">FAZ19_11940</name>
</gene>
<dbReference type="InterPro" id="IPR011528">
    <property type="entry name" value="NERD"/>
</dbReference>
<reference evidence="2 3" key="1">
    <citation type="submission" date="2019-04" db="EMBL/GenBank/DDBJ databases">
        <title>Sphingobacterium olei sp. nov., isolated from oil-contaminated soil.</title>
        <authorList>
            <person name="Liu B."/>
        </authorList>
    </citation>
    <scope>NUCLEOTIDE SEQUENCE [LARGE SCALE GENOMIC DNA]</scope>
    <source>
        <strain evidence="2 3">Y3L14</strain>
    </source>
</reference>
<dbReference type="RefSeq" id="WP_136820952.1">
    <property type="nucleotide sequence ID" value="NZ_BMJX01000003.1"/>
</dbReference>
<evidence type="ECO:0000313" key="2">
    <source>
        <dbReference type="EMBL" id="TJY65823.1"/>
    </source>
</evidence>
<dbReference type="PROSITE" id="PS50965">
    <property type="entry name" value="NERD"/>
    <property type="match status" value="1"/>
</dbReference>
<dbReference type="AlphaFoldDB" id="A0A4U0H2G9"/>
<dbReference type="Pfam" id="PF08378">
    <property type="entry name" value="NERD"/>
    <property type="match status" value="1"/>
</dbReference>
<evidence type="ECO:0000259" key="1">
    <source>
        <dbReference type="PROSITE" id="PS50965"/>
    </source>
</evidence>
<dbReference type="InterPro" id="IPR018647">
    <property type="entry name" value="SLFN_3-like_DNA/RNA_helicase"/>
</dbReference>
<dbReference type="Proteomes" id="UP000309872">
    <property type="component" value="Unassembled WGS sequence"/>
</dbReference>
<dbReference type="InterPro" id="IPR027417">
    <property type="entry name" value="P-loop_NTPase"/>
</dbReference>
<organism evidence="2 3">
    <name type="scientific">Sphingobacterium alkalisoli</name>
    <dbReference type="NCBI Taxonomy" id="1874115"/>
    <lineage>
        <taxon>Bacteria</taxon>
        <taxon>Pseudomonadati</taxon>
        <taxon>Bacteroidota</taxon>
        <taxon>Sphingobacteriia</taxon>
        <taxon>Sphingobacteriales</taxon>
        <taxon>Sphingobacteriaceae</taxon>
        <taxon>Sphingobacterium</taxon>
    </lineage>
</organism>
<name>A0A4U0H2G9_9SPHI</name>
<comment type="caution">
    <text evidence="2">The sequence shown here is derived from an EMBL/GenBank/DDBJ whole genome shotgun (WGS) entry which is preliminary data.</text>
</comment>
<dbReference type="Gene3D" id="3.40.50.300">
    <property type="entry name" value="P-loop containing nucleotide triphosphate hydrolases"/>
    <property type="match status" value="1"/>
</dbReference>
<feature type="domain" description="NERD" evidence="1">
    <location>
        <begin position="31"/>
        <end position="148"/>
    </location>
</feature>
<evidence type="ECO:0000313" key="3">
    <source>
        <dbReference type="Proteomes" id="UP000309872"/>
    </source>
</evidence>
<dbReference type="OrthoDB" id="7066673at2"/>
<sequence>MPIKFLNNYPENNLKDSIVKKDGSPLNGEIWLYQQLLNINNQIDFQDNDEWYFYHNYNLSMHPGSKGKVEGQVDFLLLNRDGLIVIEVKGGTVKVENGCFYSLKEEDFYIAQNPFIQAKEYVNSLRDLIGNSKLFICKAIVFPHTNNFQLVGPELEGYKHCFYSYSNFRNIQTDFAKTENFYRFLCGLIKETKKVINSSINVYRERNRVFTNFPRMSLQELRRIKNQLFPNQIAYSYNIDTINSDLILNTNYDILKGLKKNRRVLIQGKPGTGKTALGLKLIAENYLNQKKGVIFCANLLVKKKIEYLLISEYKIDPTYIAFEIFSKNKAEQYLTKELDYYIFDEAQEYFDNDLYEYVNQFDKLNCAPIFYILYDIDQTILSDTEDLGFYEDYFIQEGFIHYFFDNVFRTAQHPQINEICTAIRSLNIGFVYKKLGQKFLQSDDVIKKIAFFSYFIKNNSFHPKDKVILIESHIFDEVKNLLISYFDDFVLELSENNINLLSEKIKFTTPIKYRGLENEDVLLVGKGLSDVNRTQLYIGATRAMVSLNLMVWN</sequence>
<dbReference type="Pfam" id="PF09848">
    <property type="entry name" value="SLFN-g3_helicase"/>
    <property type="match status" value="1"/>
</dbReference>
<dbReference type="EMBL" id="SUKA01000003">
    <property type="protein sequence ID" value="TJY65823.1"/>
    <property type="molecule type" value="Genomic_DNA"/>
</dbReference>
<protein>
    <submittedName>
        <fullName evidence="2">DUF2075 domain-containing protein</fullName>
    </submittedName>
</protein>
<keyword evidence="3" id="KW-1185">Reference proteome</keyword>
<proteinExistence type="predicted"/>
<accession>A0A4U0H2G9</accession>
<dbReference type="SUPFAM" id="SSF52540">
    <property type="entry name" value="P-loop containing nucleoside triphosphate hydrolases"/>
    <property type="match status" value="2"/>
</dbReference>